<dbReference type="EMBL" id="GECZ01012977">
    <property type="protein sequence ID" value="JAS56792.1"/>
    <property type="molecule type" value="Transcribed_RNA"/>
</dbReference>
<dbReference type="AlphaFoldDB" id="A0A1B6G2Z2"/>
<feature type="compositionally biased region" description="Polar residues" evidence="1">
    <location>
        <begin position="100"/>
        <end position="114"/>
    </location>
</feature>
<protein>
    <submittedName>
        <fullName evidence="3">Uncharacterized protein</fullName>
    </submittedName>
</protein>
<evidence type="ECO:0000256" key="1">
    <source>
        <dbReference type="SAM" id="MobiDB-lite"/>
    </source>
</evidence>
<proteinExistence type="predicted"/>
<gene>
    <name evidence="3" type="ORF">g.5362</name>
</gene>
<feature type="chain" id="PRO_5008583367" evidence="2">
    <location>
        <begin position="21"/>
        <end position="124"/>
    </location>
</feature>
<feature type="signal peptide" evidence="2">
    <location>
        <begin position="1"/>
        <end position="20"/>
    </location>
</feature>
<feature type="compositionally biased region" description="Polar residues" evidence="1">
    <location>
        <begin position="73"/>
        <end position="90"/>
    </location>
</feature>
<name>A0A1B6G2Z2_9HEMI</name>
<organism evidence="3">
    <name type="scientific">Cuerna arida</name>
    <dbReference type="NCBI Taxonomy" id="1464854"/>
    <lineage>
        <taxon>Eukaryota</taxon>
        <taxon>Metazoa</taxon>
        <taxon>Ecdysozoa</taxon>
        <taxon>Arthropoda</taxon>
        <taxon>Hexapoda</taxon>
        <taxon>Insecta</taxon>
        <taxon>Pterygota</taxon>
        <taxon>Neoptera</taxon>
        <taxon>Paraneoptera</taxon>
        <taxon>Hemiptera</taxon>
        <taxon>Auchenorrhyncha</taxon>
        <taxon>Membracoidea</taxon>
        <taxon>Cicadellidae</taxon>
        <taxon>Cicadellinae</taxon>
        <taxon>Proconiini</taxon>
        <taxon>Cuerna</taxon>
    </lineage>
</organism>
<evidence type="ECO:0000256" key="2">
    <source>
        <dbReference type="SAM" id="SignalP"/>
    </source>
</evidence>
<feature type="non-terminal residue" evidence="3">
    <location>
        <position position="124"/>
    </location>
</feature>
<accession>A0A1B6G2Z2</accession>
<reference evidence="3" key="1">
    <citation type="submission" date="2015-11" db="EMBL/GenBank/DDBJ databases">
        <title>De novo transcriptome assembly of four potential Pierce s Disease insect vectors from Arizona vineyards.</title>
        <authorList>
            <person name="Tassone E.E."/>
        </authorList>
    </citation>
    <scope>NUCLEOTIDE SEQUENCE</scope>
</reference>
<feature type="region of interest" description="Disordered" evidence="1">
    <location>
        <begin position="72"/>
        <end position="124"/>
    </location>
</feature>
<sequence>MGKICNLITLALLIDVLVSSFPVENDNRQKEHENTMYREYFPQDHFKLLDLDNLIESINDRLVWERMRRSLEATGNVNTTTPPGEDSTLNKPDEGRIAENGSQEHVGTDETVTSMPADLQLKKN</sequence>
<evidence type="ECO:0000313" key="3">
    <source>
        <dbReference type="EMBL" id="JAS56792.1"/>
    </source>
</evidence>
<keyword evidence="2" id="KW-0732">Signal</keyword>